<feature type="domain" description="Methyl-accepting transducer" evidence="4">
    <location>
        <begin position="271"/>
        <end position="507"/>
    </location>
</feature>
<dbReference type="CDD" id="cd06225">
    <property type="entry name" value="HAMP"/>
    <property type="match status" value="1"/>
</dbReference>
<protein>
    <submittedName>
        <fullName evidence="6">Methyl-accepting chemotaxis protein</fullName>
    </submittedName>
</protein>
<evidence type="ECO:0000256" key="3">
    <source>
        <dbReference type="SAM" id="Phobius"/>
    </source>
</evidence>
<dbReference type="InterPro" id="IPR004089">
    <property type="entry name" value="MCPsignal_dom"/>
</dbReference>
<dbReference type="Pfam" id="PF00672">
    <property type="entry name" value="HAMP"/>
    <property type="match status" value="1"/>
</dbReference>
<dbReference type="FunFam" id="1.10.287.950:FF:000001">
    <property type="entry name" value="Methyl-accepting chemotaxis sensory transducer"/>
    <property type="match status" value="1"/>
</dbReference>
<dbReference type="PANTHER" id="PTHR32089:SF112">
    <property type="entry name" value="LYSOZYME-LIKE PROTEIN-RELATED"/>
    <property type="match status" value="1"/>
</dbReference>
<organism evidence="6">
    <name type="scientific">hot springs metagenome</name>
    <dbReference type="NCBI Taxonomy" id="433727"/>
    <lineage>
        <taxon>unclassified sequences</taxon>
        <taxon>metagenomes</taxon>
        <taxon>ecological metagenomes</taxon>
    </lineage>
</organism>
<proteinExistence type="inferred from homology"/>
<dbReference type="InterPro" id="IPR003660">
    <property type="entry name" value="HAMP_dom"/>
</dbReference>
<feature type="domain" description="HAMP" evidence="5">
    <location>
        <begin position="214"/>
        <end position="266"/>
    </location>
</feature>
<name>A0A5J4L2Q6_9ZZZZ</name>
<dbReference type="GO" id="GO:0004888">
    <property type="term" value="F:transmembrane signaling receptor activity"/>
    <property type="evidence" value="ECO:0007669"/>
    <property type="project" value="InterPro"/>
</dbReference>
<dbReference type="SMART" id="SM00283">
    <property type="entry name" value="MA"/>
    <property type="match status" value="1"/>
</dbReference>
<gene>
    <name evidence="6" type="ORF">A45J_1721</name>
</gene>
<keyword evidence="3" id="KW-0812">Transmembrane</keyword>
<dbReference type="SMART" id="SM00304">
    <property type="entry name" value="HAMP"/>
    <property type="match status" value="1"/>
</dbReference>
<evidence type="ECO:0000259" key="5">
    <source>
        <dbReference type="PROSITE" id="PS50885"/>
    </source>
</evidence>
<dbReference type="InterPro" id="IPR004090">
    <property type="entry name" value="Chemotax_Me-accpt_rcpt"/>
</dbReference>
<feature type="transmembrane region" description="Helical" evidence="3">
    <location>
        <begin position="190"/>
        <end position="212"/>
    </location>
</feature>
<dbReference type="PROSITE" id="PS50111">
    <property type="entry name" value="CHEMOTAXIS_TRANSDUC_2"/>
    <property type="match status" value="1"/>
</dbReference>
<dbReference type="PROSITE" id="PS50885">
    <property type="entry name" value="HAMP"/>
    <property type="match status" value="1"/>
</dbReference>
<keyword evidence="3" id="KW-1133">Transmembrane helix</keyword>
<evidence type="ECO:0000256" key="2">
    <source>
        <dbReference type="ARBA" id="ARBA00029447"/>
    </source>
</evidence>
<dbReference type="GO" id="GO:0016020">
    <property type="term" value="C:membrane"/>
    <property type="evidence" value="ECO:0007669"/>
    <property type="project" value="InterPro"/>
</dbReference>
<dbReference type="EMBL" id="BLAB01000001">
    <property type="protein sequence ID" value="GER93963.1"/>
    <property type="molecule type" value="Genomic_DNA"/>
</dbReference>
<dbReference type="PANTHER" id="PTHR32089">
    <property type="entry name" value="METHYL-ACCEPTING CHEMOTAXIS PROTEIN MCPB"/>
    <property type="match status" value="1"/>
</dbReference>
<dbReference type="CDD" id="cd11386">
    <property type="entry name" value="MCP_signal"/>
    <property type="match status" value="1"/>
</dbReference>
<dbReference type="SUPFAM" id="SSF58104">
    <property type="entry name" value="Methyl-accepting chemotaxis protein (MCP) signaling domain"/>
    <property type="match status" value="1"/>
</dbReference>
<keyword evidence="1" id="KW-0807">Transducer</keyword>
<dbReference type="GO" id="GO:0007165">
    <property type="term" value="P:signal transduction"/>
    <property type="evidence" value="ECO:0007669"/>
    <property type="project" value="UniProtKB-KW"/>
</dbReference>
<comment type="similarity">
    <text evidence="2">Belongs to the methyl-accepting chemotaxis (MCP) protein family.</text>
</comment>
<dbReference type="PRINTS" id="PR00260">
    <property type="entry name" value="CHEMTRNSDUCR"/>
</dbReference>
<dbReference type="GO" id="GO:0006935">
    <property type="term" value="P:chemotaxis"/>
    <property type="evidence" value="ECO:0007669"/>
    <property type="project" value="InterPro"/>
</dbReference>
<accession>A0A5J4L2Q6</accession>
<dbReference type="Pfam" id="PF00015">
    <property type="entry name" value="MCPsignal"/>
    <property type="match status" value="1"/>
</dbReference>
<reference evidence="6" key="1">
    <citation type="submission" date="2019-10" db="EMBL/GenBank/DDBJ databases">
        <title>Metagenomic sequencing of thiosulfate-disproportionating enrichment culture.</title>
        <authorList>
            <person name="Umezawa K."/>
            <person name="Kojima H."/>
            <person name="Fukui M."/>
        </authorList>
    </citation>
    <scope>NUCLEOTIDE SEQUENCE</scope>
    <source>
        <strain evidence="6">45J</strain>
    </source>
</reference>
<evidence type="ECO:0000313" key="6">
    <source>
        <dbReference type="EMBL" id="GER93963.1"/>
    </source>
</evidence>
<keyword evidence="3" id="KW-0472">Membrane</keyword>
<evidence type="ECO:0000256" key="1">
    <source>
        <dbReference type="ARBA" id="ARBA00023224"/>
    </source>
</evidence>
<feature type="transmembrane region" description="Helical" evidence="3">
    <location>
        <begin position="20"/>
        <end position="40"/>
    </location>
</feature>
<sequence length="544" mass="60769">MKKLFDMVLSIGIKKKVLIGYIFMSLLIFAIISFIAINAFHIKSRYEFLNTISKDIQIITQLKSDINGIRASFLRMAIAKDPDTWQRQEDVMHFYSDQSDENLSKLKYGRYKDKIAEMEKTWKPFKETIFNELIPLVKSGNVARAMEILGTTQAERSKEFMAIANEIIETAKNEFSENTSNINREIKNTIILVVVFVITSFSIAFAFSFWFINKYVVGDLIRIEQAAEKFSDGDLTVIISPESKDEFGIISDKLNESLTQFNNMIKSILKVSNNVVSAVEILKRMAENASDGTKIQFQQASLISDSADKMIKTIVNISNNSSKAQESTESGMNTAEKGKEIADKAIETVETVNHMTTELSSVIKNLTSHVEAISEIATVIKDIADQTNLLALNAAIEAARAGEQGRGFAVVADEVRKLAEKTIKATVEIENKITSIKQESEKTTISMSQTFNAVNIATDYIRNVGNSLHEIVNAIKTAYKEVLSITEAVHEHSAGSLDVSVNIEKTLSVSKNMEKMTSELMNEIYSLLSIANDLKAMSSRFKTR</sequence>
<dbReference type="Gene3D" id="1.10.287.950">
    <property type="entry name" value="Methyl-accepting chemotaxis protein"/>
    <property type="match status" value="1"/>
</dbReference>
<comment type="caution">
    <text evidence="6">The sequence shown here is derived from an EMBL/GenBank/DDBJ whole genome shotgun (WGS) entry which is preliminary data.</text>
</comment>
<dbReference type="AlphaFoldDB" id="A0A5J4L2Q6"/>
<evidence type="ECO:0000259" key="4">
    <source>
        <dbReference type="PROSITE" id="PS50111"/>
    </source>
</evidence>